<dbReference type="PANTHER" id="PTHR12687">
    <property type="entry name" value="NUCLEOLAR COMPLEX 2 AND RAD4-RELATED"/>
    <property type="match status" value="1"/>
</dbReference>
<evidence type="ECO:0000313" key="7">
    <source>
        <dbReference type="Proteomes" id="UP000053766"/>
    </source>
</evidence>
<dbReference type="STRING" id="29172.A0A0D8XIU7"/>
<dbReference type="GO" id="GO:0005730">
    <property type="term" value="C:nucleolus"/>
    <property type="evidence" value="ECO:0007669"/>
    <property type="project" value="TreeGrafter"/>
</dbReference>
<evidence type="ECO:0000256" key="2">
    <source>
        <dbReference type="ARBA" id="ARBA00005907"/>
    </source>
</evidence>
<dbReference type="GO" id="GO:0042393">
    <property type="term" value="F:histone binding"/>
    <property type="evidence" value="ECO:0007669"/>
    <property type="project" value="TreeGrafter"/>
</dbReference>
<keyword evidence="4" id="KW-0175">Coiled coil</keyword>
<organism evidence="6 7">
    <name type="scientific">Dictyocaulus viviparus</name>
    <name type="common">Bovine lungworm</name>
    <dbReference type="NCBI Taxonomy" id="29172"/>
    <lineage>
        <taxon>Eukaryota</taxon>
        <taxon>Metazoa</taxon>
        <taxon>Ecdysozoa</taxon>
        <taxon>Nematoda</taxon>
        <taxon>Chromadorea</taxon>
        <taxon>Rhabditida</taxon>
        <taxon>Rhabditina</taxon>
        <taxon>Rhabditomorpha</taxon>
        <taxon>Strongyloidea</taxon>
        <taxon>Metastrongylidae</taxon>
        <taxon>Dictyocaulus</taxon>
    </lineage>
</organism>
<dbReference type="GO" id="GO:0030690">
    <property type="term" value="C:Noc1p-Noc2p complex"/>
    <property type="evidence" value="ECO:0007669"/>
    <property type="project" value="TreeGrafter"/>
</dbReference>
<keyword evidence="3" id="KW-0539">Nucleus</keyword>
<keyword evidence="7" id="KW-1185">Reference proteome</keyword>
<feature type="coiled-coil region" evidence="4">
    <location>
        <begin position="568"/>
        <end position="595"/>
    </location>
</feature>
<evidence type="ECO:0000256" key="4">
    <source>
        <dbReference type="SAM" id="Coils"/>
    </source>
</evidence>
<gene>
    <name evidence="6" type="ORF">DICVIV_10288</name>
</gene>
<dbReference type="PANTHER" id="PTHR12687:SF4">
    <property type="entry name" value="NUCLEOLAR COMPLEX PROTEIN 2 HOMOLOG"/>
    <property type="match status" value="1"/>
</dbReference>
<dbReference type="GO" id="GO:0042273">
    <property type="term" value="P:ribosomal large subunit biogenesis"/>
    <property type="evidence" value="ECO:0007669"/>
    <property type="project" value="TreeGrafter"/>
</dbReference>
<name>A0A0D8XIU7_DICVI</name>
<dbReference type="AlphaFoldDB" id="A0A0D8XIU7"/>
<comment type="subcellular location">
    <subcellularLocation>
        <location evidence="1">Nucleus</location>
    </subcellularLocation>
</comment>
<reference evidence="6 7" key="1">
    <citation type="submission" date="2013-11" db="EMBL/GenBank/DDBJ databases">
        <title>Draft genome of the bovine lungworm Dictyocaulus viviparus.</title>
        <authorList>
            <person name="Mitreva M."/>
        </authorList>
    </citation>
    <scope>NUCLEOTIDE SEQUENCE [LARGE SCALE GENOMIC DNA]</scope>
    <source>
        <strain evidence="6 7">HannoverDv2000</strain>
    </source>
</reference>
<protein>
    <submittedName>
        <fullName evidence="6">Noc2p family protein</fullName>
    </submittedName>
</protein>
<dbReference type="InterPro" id="IPR016024">
    <property type="entry name" value="ARM-type_fold"/>
</dbReference>
<dbReference type="GO" id="GO:0005654">
    <property type="term" value="C:nucleoplasm"/>
    <property type="evidence" value="ECO:0007669"/>
    <property type="project" value="TreeGrafter"/>
</dbReference>
<accession>A0A0D8XIU7</accession>
<evidence type="ECO:0000256" key="5">
    <source>
        <dbReference type="SAM" id="MobiDB-lite"/>
    </source>
</evidence>
<proteinExistence type="inferred from homology"/>
<dbReference type="EMBL" id="KN716534">
    <property type="protein sequence ID" value="KJH43694.1"/>
    <property type="molecule type" value="Genomic_DNA"/>
</dbReference>
<feature type="region of interest" description="Disordered" evidence="5">
    <location>
        <begin position="637"/>
        <end position="658"/>
    </location>
</feature>
<dbReference type="GO" id="GO:0030691">
    <property type="term" value="C:Noc2p-Noc3p complex"/>
    <property type="evidence" value="ECO:0007669"/>
    <property type="project" value="TreeGrafter"/>
</dbReference>
<dbReference type="Proteomes" id="UP000053766">
    <property type="component" value="Unassembled WGS sequence"/>
</dbReference>
<dbReference type="GO" id="GO:0003714">
    <property type="term" value="F:transcription corepressor activity"/>
    <property type="evidence" value="ECO:0007669"/>
    <property type="project" value="TreeGrafter"/>
</dbReference>
<feature type="compositionally biased region" description="Basic and acidic residues" evidence="5">
    <location>
        <begin position="637"/>
        <end position="650"/>
    </location>
</feature>
<evidence type="ECO:0000313" key="6">
    <source>
        <dbReference type="EMBL" id="KJH43694.1"/>
    </source>
</evidence>
<dbReference type="SUPFAM" id="SSF48371">
    <property type="entry name" value="ARM repeat"/>
    <property type="match status" value="1"/>
</dbReference>
<dbReference type="InterPro" id="IPR005343">
    <property type="entry name" value="Noc2"/>
</dbReference>
<dbReference type="Pfam" id="PF03715">
    <property type="entry name" value="Noc2"/>
    <property type="match status" value="1"/>
</dbReference>
<dbReference type="GO" id="GO:0000122">
    <property type="term" value="P:negative regulation of transcription by RNA polymerase II"/>
    <property type="evidence" value="ECO:0007669"/>
    <property type="project" value="TreeGrafter"/>
</dbReference>
<evidence type="ECO:0000256" key="1">
    <source>
        <dbReference type="ARBA" id="ARBA00004123"/>
    </source>
</evidence>
<reference evidence="7" key="2">
    <citation type="journal article" date="2016" name="Sci. Rep.">
        <title>Dictyocaulus viviparus genome, variome and transcriptome elucidate lungworm biology and support future intervention.</title>
        <authorList>
            <person name="McNulty S.N."/>
            <person name="Strube C."/>
            <person name="Rosa B.A."/>
            <person name="Martin J.C."/>
            <person name="Tyagi R."/>
            <person name="Choi Y.J."/>
            <person name="Wang Q."/>
            <person name="Hallsworth Pepin K."/>
            <person name="Zhang X."/>
            <person name="Ozersky P."/>
            <person name="Wilson R.K."/>
            <person name="Sternberg P.W."/>
            <person name="Gasser R.B."/>
            <person name="Mitreva M."/>
        </authorList>
    </citation>
    <scope>NUCLEOTIDE SEQUENCE [LARGE SCALE GENOMIC DNA]</scope>
    <source>
        <strain evidence="7">HannoverDv2000</strain>
    </source>
</reference>
<evidence type="ECO:0000256" key="3">
    <source>
        <dbReference type="ARBA" id="ARBA00023242"/>
    </source>
</evidence>
<dbReference type="OrthoDB" id="10266662at2759"/>
<comment type="similarity">
    <text evidence="2">Belongs to the NOC2 family.</text>
</comment>
<sequence>MTVQGVRETTVVGVKAGISREKKESDNKIDSNRKDNIMLARSKYLCDVQRLNEMDAKPHGILQNDDDDIVHFQVPDDNRKKDVVAHISNNQKIEEQRMPATKKDNSGRLLFDGRMLDYLQRTTHDINHVRLEDIRLAVEAFSACVSRVGVVMELPKYIINEQAIFYGTVRLCFERLGNVFMTLATGETKVDSGQKEQESGKTVFKNIRRYQAPLKQYLSSILTGAWRRGSNYCTFIQDIDPQFDSAAGSTIPNHCFVKNIQTSEVIVSTLKAIRAIVDLYALFKKIAKNLTKVLVCIWSRKSWNCRVGAYVCMMKLVKNHPEHFVVLYKCCYLGFVSSSRHVTDATWPLIHFAHRTFAELTVLHPNLAYPYAFVYIRQIAIHLRNAIISKKRKDMVQTVYNWQIMQCLYLWTRVLSKAHSVYDCEAISELCYPLTQIIYGMLKLYQSLRYVPLRLHCISLLIQIQANSGTFVPTIAFAADLLSDVELIFAKKLRTMKDVKADLECTLKVSIKVLEDASWRTKLCDHLFRIILQAAHLVSAQPSFPDIIAPITFRIRNSLRKIRSIEFVKNLRTLLEKLEEHAEFVEEVLIAKELNIKDDMKTMSLKHDLSIPNSPLGIYFRQWEKIWHTKERLNLKENKNKRNSQQERPKTSINPEAIDAAKPRKTCKLVTTVANEDICDQFDDIETWSDSS</sequence>